<dbReference type="GO" id="GO:0005384">
    <property type="term" value="F:manganese ion transmembrane transporter activity"/>
    <property type="evidence" value="ECO:0007669"/>
    <property type="project" value="TreeGrafter"/>
</dbReference>
<feature type="transmembrane region" description="Helical" evidence="6">
    <location>
        <begin position="392"/>
        <end position="411"/>
    </location>
</feature>
<feature type="transmembrane region" description="Helical" evidence="6">
    <location>
        <begin position="163"/>
        <end position="184"/>
    </location>
</feature>
<feature type="transmembrane region" description="Helical" evidence="6">
    <location>
        <begin position="333"/>
        <end position="352"/>
    </location>
</feature>
<keyword evidence="4 6" id="KW-0472">Membrane</keyword>
<dbReference type="GO" id="GO:0015086">
    <property type="term" value="F:cadmium ion transmembrane transporter activity"/>
    <property type="evidence" value="ECO:0007669"/>
    <property type="project" value="TreeGrafter"/>
</dbReference>
<feature type="transmembrane region" description="Helical" evidence="6">
    <location>
        <begin position="104"/>
        <end position="127"/>
    </location>
</feature>
<feature type="region of interest" description="Disordered" evidence="5">
    <location>
        <begin position="1"/>
        <end position="24"/>
    </location>
</feature>
<evidence type="ECO:0000256" key="4">
    <source>
        <dbReference type="ARBA" id="ARBA00023136"/>
    </source>
</evidence>
<evidence type="ECO:0000313" key="8">
    <source>
        <dbReference type="Proteomes" id="UP000016943"/>
    </source>
</evidence>
<dbReference type="EMBL" id="CP006365">
    <property type="protein sequence ID" value="AGU14845.1"/>
    <property type="molecule type" value="Genomic_DNA"/>
</dbReference>
<evidence type="ECO:0000256" key="5">
    <source>
        <dbReference type="SAM" id="MobiDB-lite"/>
    </source>
</evidence>
<keyword evidence="3 6" id="KW-1133">Transmembrane helix</keyword>
<keyword evidence="8" id="KW-1185">Reference proteome</keyword>
<evidence type="ECO:0000313" key="7">
    <source>
        <dbReference type="EMBL" id="AGU14845.1"/>
    </source>
</evidence>
<feature type="transmembrane region" description="Helical" evidence="6">
    <location>
        <begin position="33"/>
        <end position="50"/>
    </location>
</feature>
<dbReference type="GO" id="GO:0034755">
    <property type="term" value="P:iron ion transmembrane transport"/>
    <property type="evidence" value="ECO:0007669"/>
    <property type="project" value="TreeGrafter"/>
</dbReference>
<feature type="transmembrane region" description="Helical" evidence="6">
    <location>
        <begin position="299"/>
        <end position="321"/>
    </location>
</feature>
<feature type="transmembrane region" description="Helical" evidence="6">
    <location>
        <begin position="133"/>
        <end position="156"/>
    </location>
</feature>
<protein>
    <submittedName>
        <fullName evidence="7">Uncharacterized protein</fullName>
    </submittedName>
</protein>
<dbReference type="Pfam" id="PF01566">
    <property type="entry name" value="Nramp"/>
    <property type="match status" value="1"/>
</dbReference>
<evidence type="ECO:0000256" key="6">
    <source>
        <dbReference type="SAM" id="Phobius"/>
    </source>
</evidence>
<dbReference type="RefSeq" id="WP_020975997.1">
    <property type="nucleotide sequence ID" value="NC_022198.1"/>
</dbReference>
<dbReference type="PANTHER" id="PTHR11706:SF2">
    <property type="entry name" value="TRANSPORTER PROTEIN"/>
    <property type="match status" value="1"/>
</dbReference>
<dbReference type="PATRIC" id="fig|1348662.3.peg.683"/>
<feature type="transmembrane region" description="Helical" evidence="6">
    <location>
        <begin position="245"/>
        <end position="269"/>
    </location>
</feature>
<keyword evidence="2 6" id="KW-0812">Transmembrane</keyword>
<feature type="transmembrane region" description="Helical" evidence="6">
    <location>
        <begin position="62"/>
        <end position="83"/>
    </location>
</feature>
<dbReference type="InterPro" id="IPR001046">
    <property type="entry name" value="NRAMP_fam"/>
</dbReference>
<organism evidence="7 8">
    <name type="scientific">Corynebacterium argentoratense DSM 44202</name>
    <dbReference type="NCBI Taxonomy" id="1348662"/>
    <lineage>
        <taxon>Bacteria</taxon>
        <taxon>Bacillati</taxon>
        <taxon>Actinomycetota</taxon>
        <taxon>Actinomycetes</taxon>
        <taxon>Mycobacteriales</taxon>
        <taxon>Corynebacteriaceae</taxon>
        <taxon>Corynebacterium</taxon>
    </lineage>
</organism>
<dbReference type="AlphaFoldDB" id="U3GTP2"/>
<dbReference type="STRING" id="1348662.CARG_03480"/>
<evidence type="ECO:0000256" key="3">
    <source>
        <dbReference type="ARBA" id="ARBA00022989"/>
    </source>
</evidence>
<comment type="subcellular location">
    <subcellularLocation>
        <location evidence="1">Membrane</location>
        <topology evidence="1">Multi-pass membrane protein</topology>
    </subcellularLocation>
</comment>
<dbReference type="Proteomes" id="UP000016943">
    <property type="component" value="Chromosome"/>
</dbReference>
<sequence length="424" mass="43968">MSEHSPTPPATTPGPTTNIDSPADGVKKAKGPLLGAIFLMATSAIGPGFLTQTANFTAQLGAAFAFAILASIVIDIAVQLNVWRVIGISGLRASELGNRVAPGLGWFLTLLVCVGGLVFNIGNIAGAGLGTNAFLGVDAKVGGTLTAGIAIAFFLIKRLGLALDYLIVGLGVLMIGLTVYVAVVSQPPVGEALRSSVLPDEYNWLAVTTLVGGTVGGYITYAGAHRLLDSGQTGPEHVRQVSRSSVTGIILTGIMRIVLFLAVLGVVAAGTSDLSGDANPAGAAFRIAAGEVGFRFFGMVMWAAALSSIIGASYTSASFLVSQRPDKRFTQNVVAIVFIVISCAAFVAIGTAPKQLLVFAGAFNGLVLPVGFTLMLYVALFRSKDLLKGYRYPKWLITAGLFALAIAWFLAVKAFQPMWALLSA</sequence>
<evidence type="ECO:0000256" key="2">
    <source>
        <dbReference type="ARBA" id="ARBA00022692"/>
    </source>
</evidence>
<accession>U3GTP2</accession>
<reference evidence="7 8" key="1">
    <citation type="journal article" date="2013" name="Genome Announc.">
        <title>Whole-Genome Sequence of the Clinical Strain Corynebacterium argentoratense DSM 44202, Isolated from a Human Throat Specimen.</title>
        <authorList>
            <person name="Bomholt C."/>
            <person name="Glaub A."/>
            <person name="Gravermann K."/>
            <person name="Albersmeier A."/>
            <person name="Brinkrolf K."/>
            <person name="Ruckert C."/>
            <person name="Tauch A."/>
        </authorList>
    </citation>
    <scope>NUCLEOTIDE SEQUENCE [LARGE SCALE GENOMIC DNA]</scope>
    <source>
        <strain evidence="7">DSM 44202</strain>
    </source>
</reference>
<dbReference type="HOGENOM" id="CLU_055818_0_0_11"/>
<dbReference type="eggNOG" id="COG1914">
    <property type="taxonomic scope" value="Bacteria"/>
</dbReference>
<feature type="compositionally biased region" description="Pro residues" evidence="5">
    <location>
        <begin position="1"/>
        <end position="12"/>
    </location>
</feature>
<name>U3GTP2_9CORY</name>
<dbReference type="GO" id="GO:0005886">
    <property type="term" value="C:plasma membrane"/>
    <property type="evidence" value="ECO:0007669"/>
    <property type="project" value="TreeGrafter"/>
</dbReference>
<gene>
    <name evidence="7" type="ORF">CARG_03480</name>
</gene>
<dbReference type="GeneID" id="78249510"/>
<evidence type="ECO:0000256" key="1">
    <source>
        <dbReference type="ARBA" id="ARBA00004141"/>
    </source>
</evidence>
<feature type="transmembrane region" description="Helical" evidence="6">
    <location>
        <begin position="358"/>
        <end position="380"/>
    </location>
</feature>
<dbReference type="KEGG" id="caz:CARG_03480"/>
<proteinExistence type="predicted"/>
<dbReference type="PANTHER" id="PTHR11706">
    <property type="entry name" value="SOLUTE CARRIER PROTEIN FAMILY 11 MEMBER"/>
    <property type="match status" value="1"/>
</dbReference>
<feature type="transmembrane region" description="Helical" evidence="6">
    <location>
        <begin position="204"/>
        <end position="224"/>
    </location>
</feature>